<name>A0AAV8YQX7_9CUCU</name>
<feature type="domain" description="PiggyBac transposable element-derived protein" evidence="2">
    <location>
        <begin position="175"/>
        <end position="299"/>
    </location>
</feature>
<gene>
    <name evidence="3" type="ORF">NQ314_007133</name>
</gene>
<keyword evidence="4" id="KW-1185">Reference proteome</keyword>
<dbReference type="Proteomes" id="UP001162156">
    <property type="component" value="Unassembled WGS sequence"/>
</dbReference>
<sequence>MMQDVLAESEAEEIAEDLASDGEIDNLETRDLNSDTEQEISDSDEIVDMGYTNKLYYIGKDGHTQWKKHAPNKRVKTRKENKYVRLPMARIRTRDLKEPLDIFRFFVDDTLLAIIVDNTNRYIDSIADKYTRESDCRRTNNEEIQALIGLLYYAGILKASHLNASDLWRTDGKSLLDKKITVVGTIRKNKRELPLEFRNPATRPIKSSMFGFGKSCTLVSYIPKKNKNVLLVSSMHHDDSIDTKKSTDCKPEIITDYNSTKGGVDIVDQLCANYNCARTTNRWPMVIFYATLNLAANNSLVVYGANNPEKSILRRNFLRELAMKLILPHLRLRLNLQNLSKDTKSRIRQICGITTIANIANPRNETGRCNFCDSKKNRKTRYFCRSCKVWMCLEHSNYICDACYQPYDD</sequence>
<dbReference type="AlphaFoldDB" id="A0AAV8YQX7"/>
<evidence type="ECO:0000313" key="4">
    <source>
        <dbReference type="Proteomes" id="UP001162156"/>
    </source>
</evidence>
<reference evidence="3" key="1">
    <citation type="journal article" date="2023" name="Insect Mol. Biol.">
        <title>Genome sequencing provides insights into the evolution of gene families encoding plant cell wall-degrading enzymes in longhorned beetles.</title>
        <authorList>
            <person name="Shin N.R."/>
            <person name="Okamura Y."/>
            <person name="Kirsch R."/>
            <person name="Pauchet Y."/>
        </authorList>
    </citation>
    <scope>NUCLEOTIDE SEQUENCE</scope>
    <source>
        <strain evidence="3">RBIC_L_NR</strain>
    </source>
</reference>
<organism evidence="3 4">
    <name type="scientific">Rhamnusium bicolor</name>
    <dbReference type="NCBI Taxonomy" id="1586634"/>
    <lineage>
        <taxon>Eukaryota</taxon>
        <taxon>Metazoa</taxon>
        <taxon>Ecdysozoa</taxon>
        <taxon>Arthropoda</taxon>
        <taxon>Hexapoda</taxon>
        <taxon>Insecta</taxon>
        <taxon>Pterygota</taxon>
        <taxon>Neoptera</taxon>
        <taxon>Endopterygota</taxon>
        <taxon>Coleoptera</taxon>
        <taxon>Polyphaga</taxon>
        <taxon>Cucujiformia</taxon>
        <taxon>Chrysomeloidea</taxon>
        <taxon>Cerambycidae</taxon>
        <taxon>Lepturinae</taxon>
        <taxon>Rhagiini</taxon>
        <taxon>Rhamnusium</taxon>
    </lineage>
</organism>
<dbReference type="PANTHER" id="PTHR46599:SF6">
    <property type="entry name" value="DUAL SPECIFICITY PHOSPHATASE 26"/>
    <property type="match status" value="1"/>
</dbReference>
<dbReference type="PANTHER" id="PTHR46599">
    <property type="entry name" value="PIGGYBAC TRANSPOSABLE ELEMENT-DERIVED PROTEIN 4"/>
    <property type="match status" value="1"/>
</dbReference>
<dbReference type="InterPro" id="IPR029526">
    <property type="entry name" value="PGBD"/>
</dbReference>
<feature type="compositionally biased region" description="Acidic residues" evidence="1">
    <location>
        <begin position="7"/>
        <end position="26"/>
    </location>
</feature>
<feature type="domain" description="PiggyBac transposable element-derived protein" evidence="2">
    <location>
        <begin position="99"/>
        <end position="171"/>
    </location>
</feature>
<evidence type="ECO:0000313" key="3">
    <source>
        <dbReference type="EMBL" id="KAJ8954329.1"/>
    </source>
</evidence>
<proteinExistence type="predicted"/>
<evidence type="ECO:0000256" key="1">
    <source>
        <dbReference type="SAM" id="MobiDB-lite"/>
    </source>
</evidence>
<evidence type="ECO:0000259" key="2">
    <source>
        <dbReference type="Pfam" id="PF13843"/>
    </source>
</evidence>
<feature type="region of interest" description="Disordered" evidence="1">
    <location>
        <begin position="1"/>
        <end position="26"/>
    </location>
</feature>
<dbReference type="EMBL" id="JANEYF010001927">
    <property type="protein sequence ID" value="KAJ8954329.1"/>
    <property type="molecule type" value="Genomic_DNA"/>
</dbReference>
<dbReference type="Pfam" id="PF13843">
    <property type="entry name" value="DDE_Tnp_1_7"/>
    <property type="match status" value="2"/>
</dbReference>
<comment type="caution">
    <text evidence="3">The sequence shown here is derived from an EMBL/GenBank/DDBJ whole genome shotgun (WGS) entry which is preliminary data.</text>
</comment>
<protein>
    <recommendedName>
        <fullName evidence="2">PiggyBac transposable element-derived protein domain-containing protein</fullName>
    </recommendedName>
</protein>
<accession>A0AAV8YQX7</accession>